<dbReference type="GO" id="GO:0016192">
    <property type="term" value="P:vesicle-mediated transport"/>
    <property type="evidence" value="ECO:0007669"/>
    <property type="project" value="TreeGrafter"/>
</dbReference>
<gene>
    <name evidence="3" type="ORF">QBC34DRAFT_375158</name>
</gene>
<feature type="compositionally biased region" description="Pro residues" evidence="1">
    <location>
        <begin position="156"/>
        <end position="167"/>
    </location>
</feature>
<feature type="transmembrane region" description="Helical" evidence="2">
    <location>
        <begin position="42"/>
        <end position="60"/>
    </location>
</feature>
<evidence type="ECO:0000313" key="3">
    <source>
        <dbReference type="EMBL" id="KAK4454653.1"/>
    </source>
</evidence>
<feature type="compositionally biased region" description="Polar residues" evidence="1">
    <location>
        <begin position="112"/>
        <end position="125"/>
    </location>
</feature>
<proteinExistence type="predicted"/>
<dbReference type="EMBL" id="MU865916">
    <property type="protein sequence ID" value="KAK4454653.1"/>
    <property type="molecule type" value="Genomic_DNA"/>
</dbReference>
<sequence>MAPFEQTAPAVDKRELYCPSGYYLSGTRCYPNNSGWYWWGRWVFAGLLVLFVIALLLLLARNSRRRRRQGLAPLRGTGWMAGPPPPYYPPPPQYGAGAPPPGPVYPQGTGQKFNQNDGYYAQNQEGVHLQQPQQTYQPPNNYPSPSGYPHNGEPVYSPPEGPPPTRK</sequence>
<feature type="compositionally biased region" description="Low complexity" evidence="1">
    <location>
        <begin position="130"/>
        <end position="145"/>
    </location>
</feature>
<evidence type="ECO:0000256" key="2">
    <source>
        <dbReference type="SAM" id="Phobius"/>
    </source>
</evidence>
<keyword evidence="4" id="KW-1185">Reference proteome</keyword>
<dbReference type="PANTHER" id="PTHR28187">
    <property type="entry name" value="PROTEIN RCR1-RELATED"/>
    <property type="match status" value="1"/>
</dbReference>
<dbReference type="Pfam" id="PF12273">
    <property type="entry name" value="RCR"/>
    <property type="match status" value="1"/>
</dbReference>
<protein>
    <submittedName>
        <fullName evidence="3">Chitin synthesis regulation, resistance to congo red-domain-containing protein</fullName>
    </submittedName>
</protein>
<feature type="region of interest" description="Disordered" evidence="1">
    <location>
        <begin position="69"/>
        <end position="167"/>
    </location>
</feature>
<dbReference type="Proteomes" id="UP001321760">
    <property type="component" value="Unassembled WGS sequence"/>
</dbReference>
<reference evidence="3" key="2">
    <citation type="submission" date="2023-05" db="EMBL/GenBank/DDBJ databases">
        <authorList>
            <consortium name="Lawrence Berkeley National Laboratory"/>
            <person name="Steindorff A."/>
            <person name="Hensen N."/>
            <person name="Bonometti L."/>
            <person name="Westerberg I."/>
            <person name="Brannstrom I.O."/>
            <person name="Guillou S."/>
            <person name="Cros-Aarteil S."/>
            <person name="Calhoun S."/>
            <person name="Haridas S."/>
            <person name="Kuo A."/>
            <person name="Mondo S."/>
            <person name="Pangilinan J."/>
            <person name="Riley R."/>
            <person name="Labutti K."/>
            <person name="Andreopoulos B."/>
            <person name="Lipzen A."/>
            <person name="Chen C."/>
            <person name="Yanf M."/>
            <person name="Daum C."/>
            <person name="Ng V."/>
            <person name="Clum A."/>
            <person name="Ohm R."/>
            <person name="Martin F."/>
            <person name="Silar P."/>
            <person name="Natvig D."/>
            <person name="Lalanne C."/>
            <person name="Gautier V."/>
            <person name="Ament-Velasquez S.L."/>
            <person name="Kruys A."/>
            <person name="Hutchinson M.I."/>
            <person name="Powell A.J."/>
            <person name="Barry K."/>
            <person name="Miller A.N."/>
            <person name="Grigoriev I.V."/>
            <person name="Debuchy R."/>
            <person name="Gladieux P."/>
            <person name="Thoren M.H."/>
            <person name="Johannesson H."/>
        </authorList>
    </citation>
    <scope>NUCLEOTIDE SEQUENCE</scope>
    <source>
        <strain evidence="3">PSN243</strain>
    </source>
</reference>
<dbReference type="AlphaFoldDB" id="A0AAV9H1U8"/>
<organism evidence="3 4">
    <name type="scientific">Podospora aff. communis PSN243</name>
    <dbReference type="NCBI Taxonomy" id="3040156"/>
    <lineage>
        <taxon>Eukaryota</taxon>
        <taxon>Fungi</taxon>
        <taxon>Dikarya</taxon>
        <taxon>Ascomycota</taxon>
        <taxon>Pezizomycotina</taxon>
        <taxon>Sordariomycetes</taxon>
        <taxon>Sordariomycetidae</taxon>
        <taxon>Sordariales</taxon>
        <taxon>Podosporaceae</taxon>
        <taxon>Podospora</taxon>
    </lineage>
</organism>
<name>A0AAV9H1U8_9PEZI</name>
<feature type="compositionally biased region" description="Pro residues" evidence="1">
    <location>
        <begin position="82"/>
        <end position="104"/>
    </location>
</feature>
<reference evidence="3" key="1">
    <citation type="journal article" date="2023" name="Mol. Phylogenet. Evol.">
        <title>Genome-scale phylogeny and comparative genomics of the fungal order Sordariales.</title>
        <authorList>
            <person name="Hensen N."/>
            <person name="Bonometti L."/>
            <person name="Westerberg I."/>
            <person name="Brannstrom I.O."/>
            <person name="Guillou S."/>
            <person name="Cros-Aarteil S."/>
            <person name="Calhoun S."/>
            <person name="Haridas S."/>
            <person name="Kuo A."/>
            <person name="Mondo S."/>
            <person name="Pangilinan J."/>
            <person name="Riley R."/>
            <person name="LaButti K."/>
            <person name="Andreopoulos B."/>
            <person name="Lipzen A."/>
            <person name="Chen C."/>
            <person name="Yan M."/>
            <person name="Daum C."/>
            <person name="Ng V."/>
            <person name="Clum A."/>
            <person name="Steindorff A."/>
            <person name="Ohm R.A."/>
            <person name="Martin F."/>
            <person name="Silar P."/>
            <person name="Natvig D.O."/>
            <person name="Lalanne C."/>
            <person name="Gautier V."/>
            <person name="Ament-Velasquez S.L."/>
            <person name="Kruys A."/>
            <person name="Hutchinson M.I."/>
            <person name="Powell A.J."/>
            <person name="Barry K."/>
            <person name="Miller A.N."/>
            <person name="Grigoriev I.V."/>
            <person name="Debuchy R."/>
            <person name="Gladieux P."/>
            <person name="Hiltunen Thoren M."/>
            <person name="Johannesson H."/>
        </authorList>
    </citation>
    <scope>NUCLEOTIDE SEQUENCE</scope>
    <source>
        <strain evidence="3">PSN243</strain>
    </source>
</reference>
<keyword evidence="2" id="KW-0472">Membrane</keyword>
<dbReference type="InterPro" id="IPR020999">
    <property type="entry name" value="Chitin_synth_reg_RCR"/>
</dbReference>
<keyword evidence="2" id="KW-1133">Transmembrane helix</keyword>
<dbReference type="PANTHER" id="PTHR28187:SF1">
    <property type="entry name" value="PROTEIN RCR1-RELATED"/>
    <property type="match status" value="1"/>
</dbReference>
<accession>A0AAV9H1U8</accession>
<evidence type="ECO:0000256" key="1">
    <source>
        <dbReference type="SAM" id="MobiDB-lite"/>
    </source>
</evidence>
<comment type="caution">
    <text evidence="3">The sequence shown here is derived from an EMBL/GenBank/DDBJ whole genome shotgun (WGS) entry which is preliminary data.</text>
</comment>
<keyword evidence="2" id="KW-0812">Transmembrane</keyword>
<evidence type="ECO:0000313" key="4">
    <source>
        <dbReference type="Proteomes" id="UP001321760"/>
    </source>
</evidence>